<feature type="transmembrane region" description="Helical" evidence="1">
    <location>
        <begin position="161"/>
        <end position="180"/>
    </location>
</feature>
<feature type="transmembrane region" description="Helical" evidence="1">
    <location>
        <begin position="6"/>
        <end position="24"/>
    </location>
</feature>
<reference evidence="2 3" key="1">
    <citation type="submission" date="2019-10" db="EMBL/GenBank/DDBJ databases">
        <title>Sequencing and Assembly of Multiple Reported Metal-Biooxidizing Members of the Extremely Thermoacidophilic Archaeal Family Sulfolobaceae.</title>
        <authorList>
            <person name="Counts J.A."/>
            <person name="Kelly R.M."/>
        </authorList>
    </citation>
    <scope>NUCLEOTIDE SEQUENCE [LARGE SCALE GENOMIC DNA]</scope>
    <source>
        <strain evidence="2 3">DSM 6482</strain>
    </source>
</reference>
<sequence length="295" mass="32497">MLNELTFSLIFILLYIGFGILGKLKSIEVVIKLSDIVVYVLIFSISLWAGTSVSFSDISSILIYSILGSIIVIIVTYSLGFLLDQKKEEIKLRRKDIASFQYRYGIPFVLGWIVGMGIRPELSYGTLINIELLFLASFLGYSTSKSISIDVIRKSLSKGGLSLILVVIGNLISGVILYIIGLGNLKLDEIISMGSGWYTFTGPLVSTYYSPYYGSIAFLINFFREQFSYILIPFLLKVKYSPYSAIAVGGATSMDTTLPLYIGLLGDEYVITAVFSGVTLTAVIPIILPLMLNLP</sequence>
<dbReference type="PANTHER" id="PTHR35804:SF1">
    <property type="entry name" value="LYSINE EXPORTER LYSO"/>
    <property type="match status" value="1"/>
</dbReference>
<dbReference type="GO" id="GO:0005886">
    <property type="term" value="C:plasma membrane"/>
    <property type="evidence" value="ECO:0007669"/>
    <property type="project" value="TreeGrafter"/>
</dbReference>
<keyword evidence="1" id="KW-0812">Transmembrane</keyword>
<dbReference type="RefSeq" id="WP_156017050.1">
    <property type="nucleotide sequence ID" value="NZ_WGGD01000005.1"/>
</dbReference>
<name>A0A6A9QUG5_SULME</name>
<evidence type="ECO:0000256" key="1">
    <source>
        <dbReference type="SAM" id="Phobius"/>
    </source>
</evidence>
<feature type="transmembrane region" description="Helical" evidence="1">
    <location>
        <begin position="124"/>
        <end position="141"/>
    </location>
</feature>
<dbReference type="GO" id="GO:0015661">
    <property type="term" value="F:L-lysine efflux transmembrane transporter activity"/>
    <property type="evidence" value="ECO:0007669"/>
    <property type="project" value="InterPro"/>
</dbReference>
<dbReference type="PANTHER" id="PTHR35804">
    <property type="entry name" value="LYSINE EXPORTER LYSO"/>
    <property type="match status" value="1"/>
</dbReference>
<dbReference type="EMBL" id="WGGD01000005">
    <property type="protein sequence ID" value="MUN29473.1"/>
    <property type="molecule type" value="Genomic_DNA"/>
</dbReference>
<dbReference type="InterPro" id="IPR005642">
    <property type="entry name" value="LysO"/>
</dbReference>
<gene>
    <name evidence="2" type="ORF">GC250_08490</name>
</gene>
<proteinExistence type="predicted"/>
<feature type="transmembrane region" description="Helical" evidence="1">
    <location>
        <begin position="269"/>
        <end position="292"/>
    </location>
</feature>
<protein>
    <submittedName>
        <fullName evidence="2">DUF340 domain-containing protein</fullName>
    </submittedName>
</protein>
<feature type="transmembrane region" description="Helical" evidence="1">
    <location>
        <begin position="61"/>
        <end position="82"/>
    </location>
</feature>
<feature type="transmembrane region" description="Helical" evidence="1">
    <location>
        <begin position="102"/>
        <end position="118"/>
    </location>
</feature>
<dbReference type="Pfam" id="PF03956">
    <property type="entry name" value="Lys_export"/>
    <property type="match status" value="1"/>
</dbReference>
<dbReference type="AlphaFoldDB" id="A0A6A9QUG5"/>
<accession>A0A6A9QUG5</accession>
<dbReference type="Proteomes" id="UP000470772">
    <property type="component" value="Unassembled WGS sequence"/>
</dbReference>
<comment type="caution">
    <text evidence="2">The sequence shown here is derived from an EMBL/GenBank/DDBJ whole genome shotgun (WGS) entry which is preliminary data.</text>
</comment>
<feature type="transmembrane region" description="Helical" evidence="1">
    <location>
        <begin position="36"/>
        <end position="55"/>
    </location>
</feature>
<keyword evidence="1" id="KW-1133">Transmembrane helix</keyword>
<keyword evidence="3" id="KW-1185">Reference proteome</keyword>
<organism evidence="2 3">
    <name type="scientific">Sulfuracidifex metallicus DSM 6482 = JCM 9184</name>
    <dbReference type="NCBI Taxonomy" id="523847"/>
    <lineage>
        <taxon>Archaea</taxon>
        <taxon>Thermoproteota</taxon>
        <taxon>Thermoprotei</taxon>
        <taxon>Sulfolobales</taxon>
        <taxon>Sulfolobaceae</taxon>
        <taxon>Sulfuracidifex</taxon>
    </lineage>
</organism>
<evidence type="ECO:0000313" key="3">
    <source>
        <dbReference type="Proteomes" id="UP000470772"/>
    </source>
</evidence>
<keyword evidence="1" id="KW-0472">Membrane</keyword>
<feature type="transmembrane region" description="Helical" evidence="1">
    <location>
        <begin position="200"/>
        <end position="223"/>
    </location>
</feature>
<evidence type="ECO:0000313" key="2">
    <source>
        <dbReference type="EMBL" id="MUN29473.1"/>
    </source>
</evidence>